<dbReference type="InterPro" id="IPR036390">
    <property type="entry name" value="WH_DNA-bd_sf"/>
</dbReference>
<evidence type="ECO:0000313" key="4">
    <source>
        <dbReference type="Proteomes" id="UP000230852"/>
    </source>
</evidence>
<dbReference type="InterPro" id="IPR036890">
    <property type="entry name" value="HATPase_C_sf"/>
</dbReference>
<keyword evidence="3" id="KW-0418">Kinase</keyword>
<organism evidence="3 4">
    <name type="scientific">Candidatus Magasanikbacteria bacterium CG10_big_fil_rev_8_21_14_0_10_36_16</name>
    <dbReference type="NCBI Taxonomy" id="1974645"/>
    <lineage>
        <taxon>Bacteria</taxon>
        <taxon>Candidatus Magasanikiibacteriota</taxon>
    </lineage>
</organism>
<name>A0A2H0TXL1_9BACT</name>
<proteinExistence type="predicted"/>
<keyword evidence="3" id="KW-0808">Transferase</keyword>
<dbReference type="AlphaFoldDB" id="A0A2H0TXL1"/>
<gene>
    <name evidence="3" type="ORF">COU28_04240</name>
</gene>
<sequence length="346" mass="39890">MNIKRLILEEFKKSNEIRSSEIAQKTGKTRSWINQIFKSLVEEGKVVLIGKNRGAFYILANKESVKEAKSHIFRFRRVFKNVELKEDNVLKDIKHETGIFLDIPDNILHILDYSFTEMLNNAIDHSGSDKITVEMERSSTDISFKITDTGVGILNNIKEKKNLPDVMVAIGNLLKGKTTTDPARHTGEGIFFTSRIADTFIINSFGKKLFFHNILEDIFVDDVKEFHGTEIFFIIALDSKKDLKSLFDKYTDTVTETYAFNTSEVIVKLFQFGDNMISRSQAKRVLEGMEKFENITLDFKDVHTVGQGFADEIFRVWQNEYPNLKIDYRHANENITFMLKRAKGEV</sequence>
<dbReference type="InterPro" id="IPR036388">
    <property type="entry name" value="WH-like_DNA-bd_sf"/>
</dbReference>
<dbReference type="GO" id="GO:0016301">
    <property type="term" value="F:kinase activity"/>
    <property type="evidence" value="ECO:0007669"/>
    <property type="project" value="UniProtKB-KW"/>
</dbReference>
<accession>A0A2H0TXL1</accession>
<evidence type="ECO:0000259" key="1">
    <source>
        <dbReference type="Pfam" id="PF02518"/>
    </source>
</evidence>
<dbReference type="Gene3D" id="1.10.10.10">
    <property type="entry name" value="Winged helix-like DNA-binding domain superfamily/Winged helix DNA-binding domain"/>
    <property type="match status" value="1"/>
</dbReference>
<comment type="caution">
    <text evidence="3">The sequence shown here is derived from an EMBL/GenBank/DDBJ whole genome shotgun (WGS) entry which is preliminary data.</text>
</comment>
<dbReference type="Proteomes" id="UP000230852">
    <property type="component" value="Unassembled WGS sequence"/>
</dbReference>
<dbReference type="Pfam" id="PF02518">
    <property type="entry name" value="HATPase_c"/>
    <property type="match status" value="1"/>
</dbReference>
<dbReference type="Gene3D" id="3.30.565.10">
    <property type="entry name" value="Histidine kinase-like ATPase, C-terminal domain"/>
    <property type="match status" value="1"/>
</dbReference>
<protein>
    <submittedName>
        <fullName evidence="3">Histidine kinase</fullName>
    </submittedName>
</protein>
<dbReference type="Pfam" id="PF14213">
    <property type="entry name" value="DUF4325"/>
    <property type="match status" value="1"/>
</dbReference>
<dbReference type="InterPro" id="IPR025474">
    <property type="entry name" value="DUF4325"/>
</dbReference>
<evidence type="ECO:0000259" key="2">
    <source>
        <dbReference type="Pfam" id="PF14213"/>
    </source>
</evidence>
<dbReference type="EMBL" id="PFBU01000080">
    <property type="protein sequence ID" value="PIR77959.1"/>
    <property type="molecule type" value="Genomic_DNA"/>
</dbReference>
<dbReference type="SUPFAM" id="SSF55874">
    <property type="entry name" value="ATPase domain of HSP90 chaperone/DNA topoisomerase II/histidine kinase"/>
    <property type="match status" value="1"/>
</dbReference>
<reference evidence="4" key="1">
    <citation type="submission" date="2017-09" db="EMBL/GenBank/DDBJ databases">
        <title>Depth-based differentiation of microbial function through sediment-hosted aquifers and enrichment of novel symbionts in the deep terrestrial subsurface.</title>
        <authorList>
            <person name="Probst A.J."/>
            <person name="Ladd B."/>
            <person name="Jarett J.K."/>
            <person name="Geller-Mcgrath D.E."/>
            <person name="Sieber C.M.K."/>
            <person name="Emerson J.B."/>
            <person name="Anantharaman K."/>
            <person name="Thomas B.C."/>
            <person name="Malmstrom R."/>
            <person name="Stieglmeier M."/>
            <person name="Klingl A."/>
            <person name="Woyke T."/>
            <person name="Ryan C.M."/>
            <person name="Banfield J.F."/>
        </authorList>
    </citation>
    <scope>NUCLEOTIDE SEQUENCE [LARGE SCALE GENOMIC DNA]</scope>
</reference>
<evidence type="ECO:0000313" key="3">
    <source>
        <dbReference type="EMBL" id="PIR77959.1"/>
    </source>
</evidence>
<feature type="domain" description="DUF4325" evidence="2">
    <location>
        <begin position="281"/>
        <end position="334"/>
    </location>
</feature>
<dbReference type="SUPFAM" id="SSF46785">
    <property type="entry name" value="Winged helix' DNA-binding domain"/>
    <property type="match status" value="1"/>
</dbReference>
<dbReference type="InterPro" id="IPR003594">
    <property type="entry name" value="HATPase_dom"/>
</dbReference>
<feature type="domain" description="Histidine kinase/HSP90-like ATPase" evidence="1">
    <location>
        <begin position="115"/>
        <end position="211"/>
    </location>
</feature>